<dbReference type="AlphaFoldDB" id="A0A1W0AAE0"/>
<evidence type="ECO:0000313" key="1">
    <source>
        <dbReference type="EMBL" id="OQS06990.1"/>
    </source>
</evidence>
<keyword evidence="2" id="KW-1185">Reference proteome</keyword>
<accession>A0A1W0AAE0</accession>
<comment type="caution">
    <text evidence="1">The sequence shown here is derived from an EMBL/GenBank/DDBJ whole genome shotgun (WGS) entry which is preliminary data.</text>
</comment>
<reference evidence="1 2" key="1">
    <citation type="journal article" date="2014" name="Genome Biol. Evol.">
        <title>The secreted proteins of Achlya hypogyna and Thraustotheca clavata identify the ancestral oomycete secretome and reveal gene acquisitions by horizontal gene transfer.</title>
        <authorList>
            <person name="Misner I."/>
            <person name="Blouin N."/>
            <person name="Leonard G."/>
            <person name="Richards T.A."/>
            <person name="Lane C.E."/>
        </authorList>
    </citation>
    <scope>NUCLEOTIDE SEQUENCE [LARGE SCALE GENOMIC DNA]</scope>
    <source>
        <strain evidence="1 2">ATCC 34112</strain>
    </source>
</reference>
<gene>
    <name evidence="1" type="ORF">THRCLA_20245</name>
</gene>
<organism evidence="1 2">
    <name type="scientific">Thraustotheca clavata</name>
    <dbReference type="NCBI Taxonomy" id="74557"/>
    <lineage>
        <taxon>Eukaryota</taxon>
        <taxon>Sar</taxon>
        <taxon>Stramenopiles</taxon>
        <taxon>Oomycota</taxon>
        <taxon>Saprolegniomycetes</taxon>
        <taxon>Saprolegniales</taxon>
        <taxon>Achlyaceae</taxon>
        <taxon>Thraustotheca</taxon>
    </lineage>
</organism>
<proteinExistence type="predicted"/>
<dbReference type="Proteomes" id="UP000243217">
    <property type="component" value="Unassembled WGS sequence"/>
</dbReference>
<dbReference type="OrthoDB" id="116680at2759"/>
<evidence type="ECO:0000313" key="2">
    <source>
        <dbReference type="Proteomes" id="UP000243217"/>
    </source>
</evidence>
<protein>
    <submittedName>
        <fullName evidence="1">Uncharacterized protein</fullName>
    </submittedName>
</protein>
<name>A0A1W0AAE0_9STRA</name>
<sequence length="133" mass="15574">MDDAYYCLYKTAKCRNVRGVKRDGTLHRMCNEHRAKANESQRKSEAKKRFRKFVSKRHFPVHRQGPWTMKHESNDGCDRMLEEACERMDPGCPWTMAEDARASLTTQEEEEDCNDHDHTPIVPKMALGFILDN</sequence>
<dbReference type="EMBL" id="JNBS01000286">
    <property type="protein sequence ID" value="OQS06990.1"/>
    <property type="molecule type" value="Genomic_DNA"/>
</dbReference>